<evidence type="ECO:0000259" key="6">
    <source>
        <dbReference type="Pfam" id="PF05699"/>
    </source>
</evidence>
<dbReference type="SUPFAM" id="SSF53098">
    <property type="entry name" value="Ribonuclease H-like"/>
    <property type="match status" value="1"/>
</dbReference>
<dbReference type="PANTHER" id="PTHR46481:SF10">
    <property type="entry name" value="ZINC FINGER BED DOMAIN-CONTAINING PROTEIN 39"/>
    <property type="match status" value="1"/>
</dbReference>
<evidence type="ECO:0000256" key="2">
    <source>
        <dbReference type="ARBA" id="ARBA00022723"/>
    </source>
</evidence>
<keyword evidence="3" id="KW-0863">Zinc-finger</keyword>
<sequence>MGEWEESRILRAIVTKDSFQAVVNRRTITHAVIELYVSAKRELIRFIIDNRIPGVKCLVMVADFWKAKSSGTKFLGLRLYFVTADFKLVSVLLGTRHFQPLYGERDGGIRGPFKRWIIQILADFGLTVADFFGATTDGGPDVQHMMTSNLMLSWEWCMPHLTNAATKAAFGMTSNVAKSKNPDMLQLLKKVTRTVYQVRTVEVMGDLYEQLVRLLGVGKEKKLFHYKPHRIMSLTRVFERIVKHWNVLCLWYEERARKADRDKSAPPSPFPLAGDKLLMEQLLSLMLPISALNVKSQPEKPNQVDVLVSAHKVIVTTPGPEASLRKYDATRENPTSYHHSTLMPLVVKTRELLSDAFHSRLFSRYTDREVMRTCSYVWEMQMLLHPNLKQPDGALMEMVKTCGKLRRLDDDVIRRNHATCTEQINISPQQIPGYVSDAFSDDLSELFNIRTIAAEPATPPLLHEEVMDEELERWFRDPSLLQATAKGPESVLHFWKRQQESGTYRFLPSAARIVFAVPASSAQIERDFGISGQMVTVQRALLSSENIDMCSFLNRNREFIDVTQCSKLTAEEAQESVPANVTVNLDPQTAMEMFESDWEQALVNSFSAHISTEL</sequence>
<dbReference type="AlphaFoldDB" id="A0A6A3H858"/>
<comment type="subcellular location">
    <subcellularLocation>
        <location evidence="1">Nucleus</location>
    </subcellularLocation>
</comment>
<dbReference type="InterPro" id="IPR008906">
    <property type="entry name" value="HATC_C_dom"/>
</dbReference>
<evidence type="ECO:0000313" key="8">
    <source>
        <dbReference type="Proteomes" id="UP000429607"/>
    </source>
</evidence>
<organism evidence="7 8">
    <name type="scientific">Phytophthora rubi</name>
    <dbReference type="NCBI Taxonomy" id="129364"/>
    <lineage>
        <taxon>Eukaryota</taxon>
        <taxon>Sar</taxon>
        <taxon>Stramenopiles</taxon>
        <taxon>Oomycota</taxon>
        <taxon>Peronosporomycetes</taxon>
        <taxon>Peronosporales</taxon>
        <taxon>Peronosporaceae</taxon>
        <taxon>Phytophthora</taxon>
    </lineage>
</organism>
<name>A0A6A3H858_9STRA</name>
<dbReference type="InterPro" id="IPR052035">
    <property type="entry name" value="ZnF_BED_domain_contain"/>
</dbReference>
<dbReference type="EMBL" id="QXFV01005433">
    <property type="protein sequence ID" value="KAE8964958.1"/>
    <property type="molecule type" value="Genomic_DNA"/>
</dbReference>
<accession>A0A6A3H858</accession>
<dbReference type="GO" id="GO:0005634">
    <property type="term" value="C:nucleus"/>
    <property type="evidence" value="ECO:0007669"/>
    <property type="project" value="UniProtKB-SubCell"/>
</dbReference>
<dbReference type="Pfam" id="PF05699">
    <property type="entry name" value="Dimer_Tnp_hAT"/>
    <property type="match status" value="1"/>
</dbReference>
<evidence type="ECO:0000256" key="3">
    <source>
        <dbReference type="ARBA" id="ARBA00022771"/>
    </source>
</evidence>
<evidence type="ECO:0000313" key="7">
    <source>
        <dbReference type="EMBL" id="KAE8964958.1"/>
    </source>
</evidence>
<evidence type="ECO:0000256" key="4">
    <source>
        <dbReference type="ARBA" id="ARBA00022833"/>
    </source>
</evidence>
<proteinExistence type="predicted"/>
<keyword evidence="4" id="KW-0862">Zinc</keyword>
<feature type="domain" description="HAT C-terminal dimerisation" evidence="6">
    <location>
        <begin position="470"/>
        <end position="556"/>
    </location>
</feature>
<reference evidence="7 8" key="1">
    <citation type="submission" date="2018-09" db="EMBL/GenBank/DDBJ databases">
        <title>Genomic investigation of the strawberry pathogen Phytophthora fragariae indicates pathogenicity is determined by transcriptional variation in three key races.</title>
        <authorList>
            <person name="Adams T.M."/>
            <person name="Armitage A.D."/>
            <person name="Sobczyk M.K."/>
            <person name="Bates H.J."/>
            <person name="Dunwell J.M."/>
            <person name="Nellist C.F."/>
            <person name="Harrison R.J."/>
        </authorList>
    </citation>
    <scope>NUCLEOTIDE SEQUENCE [LARGE SCALE GENOMIC DNA]</scope>
    <source>
        <strain evidence="7 8">SCRP249</strain>
    </source>
</reference>
<keyword evidence="2" id="KW-0479">Metal-binding</keyword>
<evidence type="ECO:0000256" key="5">
    <source>
        <dbReference type="ARBA" id="ARBA00023242"/>
    </source>
</evidence>
<evidence type="ECO:0000256" key="1">
    <source>
        <dbReference type="ARBA" id="ARBA00004123"/>
    </source>
</evidence>
<gene>
    <name evidence="7" type="ORF">PR001_g28874</name>
</gene>
<comment type="caution">
    <text evidence="7">The sequence shown here is derived from an EMBL/GenBank/DDBJ whole genome shotgun (WGS) entry which is preliminary data.</text>
</comment>
<dbReference type="Proteomes" id="UP000429607">
    <property type="component" value="Unassembled WGS sequence"/>
</dbReference>
<dbReference type="GO" id="GO:0046983">
    <property type="term" value="F:protein dimerization activity"/>
    <property type="evidence" value="ECO:0007669"/>
    <property type="project" value="InterPro"/>
</dbReference>
<dbReference type="PANTHER" id="PTHR46481">
    <property type="entry name" value="ZINC FINGER BED DOMAIN-CONTAINING PROTEIN 4"/>
    <property type="match status" value="1"/>
</dbReference>
<dbReference type="InterPro" id="IPR012337">
    <property type="entry name" value="RNaseH-like_sf"/>
</dbReference>
<dbReference type="GO" id="GO:0008270">
    <property type="term" value="F:zinc ion binding"/>
    <property type="evidence" value="ECO:0007669"/>
    <property type="project" value="UniProtKB-KW"/>
</dbReference>
<protein>
    <recommendedName>
        <fullName evidence="6">HAT C-terminal dimerisation domain-containing protein</fullName>
    </recommendedName>
</protein>
<keyword evidence="5" id="KW-0539">Nucleus</keyword>